<feature type="transmembrane region" description="Helical" evidence="10">
    <location>
        <begin position="85"/>
        <end position="103"/>
    </location>
</feature>
<feature type="domain" description="G-protein coupled receptors family 1 profile" evidence="11">
    <location>
        <begin position="25"/>
        <end position="276"/>
    </location>
</feature>
<keyword evidence="6 9" id="KW-0675">Receptor</keyword>
<dbReference type="PRINTS" id="PR01157">
    <property type="entry name" value="P2YPURNOCPTR"/>
</dbReference>
<proteinExistence type="inferred from homology"/>
<keyword evidence="3 10" id="KW-1133">Transmembrane helix</keyword>
<name>A0ABN9BSU6_9NEOB</name>
<reference evidence="12" key="1">
    <citation type="submission" date="2023-05" db="EMBL/GenBank/DDBJ databases">
        <authorList>
            <person name="Stuckert A."/>
        </authorList>
    </citation>
    <scope>NUCLEOTIDE SEQUENCE</scope>
</reference>
<evidence type="ECO:0000313" key="12">
    <source>
        <dbReference type="EMBL" id="CAI9550351.1"/>
    </source>
</evidence>
<keyword evidence="13" id="KW-1185">Reference proteome</keyword>
<dbReference type="Gene3D" id="1.20.1070.10">
    <property type="entry name" value="Rhodopsin 7-helix transmembrane proteins"/>
    <property type="match status" value="1"/>
</dbReference>
<dbReference type="EMBL" id="CATNWA010005608">
    <property type="protein sequence ID" value="CAI9550351.1"/>
    <property type="molecule type" value="Genomic_DNA"/>
</dbReference>
<evidence type="ECO:0000256" key="3">
    <source>
        <dbReference type="ARBA" id="ARBA00022989"/>
    </source>
</evidence>
<feature type="transmembrane region" description="Helical" evidence="10">
    <location>
        <begin position="174"/>
        <end position="200"/>
    </location>
</feature>
<protein>
    <recommendedName>
        <fullName evidence="11">G-protein coupled receptors family 1 profile domain-containing protein</fullName>
    </recommendedName>
</protein>
<evidence type="ECO:0000256" key="1">
    <source>
        <dbReference type="ARBA" id="ARBA00004141"/>
    </source>
</evidence>
<keyword evidence="7" id="KW-0325">Glycoprotein</keyword>
<feature type="transmembrane region" description="Helical" evidence="10">
    <location>
        <begin position="220"/>
        <end position="243"/>
    </location>
</feature>
<feature type="transmembrane region" description="Helical" evidence="10">
    <location>
        <begin position="45"/>
        <end position="65"/>
    </location>
</feature>
<evidence type="ECO:0000313" key="13">
    <source>
        <dbReference type="Proteomes" id="UP001162483"/>
    </source>
</evidence>
<keyword evidence="2 9" id="KW-0812">Transmembrane</keyword>
<organism evidence="12 13">
    <name type="scientific">Staurois parvus</name>
    <dbReference type="NCBI Taxonomy" id="386267"/>
    <lineage>
        <taxon>Eukaryota</taxon>
        <taxon>Metazoa</taxon>
        <taxon>Chordata</taxon>
        <taxon>Craniata</taxon>
        <taxon>Vertebrata</taxon>
        <taxon>Euteleostomi</taxon>
        <taxon>Amphibia</taxon>
        <taxon>Batrachia</taxon>
        <taxon>Anura</taxon>
        <taxon>Neobatrachia</taxon>
        <taxon>Ranoidea</taxon>
        <taxon>Ranidae</taxon>
        <taxon>Staurois</taxon>
    </lineage>
</organism>
<evidence type="ECO:0000256" key="7">
    <source>
        <dbReference type="ARBA" id="ARBA00023180"/>
    </source>
</evidence>
<dbReference type="Proteomes" id="UP001162483">
    <property type="component" value="Unassembled WGS sequence"/>
</dbReference>
<keyword evidence="4 9" id="KW-0297">G-protein coupled receptor</keyword>
<accession>A0ABN9BSU6</accession>
<comment type="caution">
    <text evidence="12">The sequence shown here is derived from an EMBL/GenBank/DDBJ whole genome shotgun (WGS) entry which is preliminary data.</text>
</comment>
<feature type="transmembrane region" description="Helical" evidence="10">
    <location>
        <begin position="255"/>
        <end position="278"/>
    </location>
</feature>
<feature type="transmembrane region" description="Helical" evidence="10">
    <location>
        <begin position="124"/>
        <end position="144"/>
    </location>
</feature>
<dbReference type="PROSITE" id="PS50262">
    <property type="entry name" value="G_PROTEIN_RECEP_F1_2"/>
    <property type="match status" value="1"/>
</dbReference>
<dbReference type="PANTHER" id="PTHR24232:SF82">
    <property type="entry name" value="P2Y PURINOCEPTOR 8-LIKE"/>
    <property type="match status" value="1"/>
</dbReference>
<evidence type="ECO:0000256" key="9">
    <source>
        <dbReference type="RuleBase" id="RU000688"/>
    </source>
</evidence>
<evidence type="ECO:0000259" key="11">
    <source>
        <dbReference type="PROSITE" id="PS50262"/>
    </source>
</evidence>
<evidence type="ECO:0000256" key="4">
    <source>
        <dbReference type="ARBA" id="ARBA00023040"/>
    </source>
</evidence>
<evidence type="ECO:0000256" key="5">
    <source>
        <dbReference type="ARBA" id="ARBA00023136"/>
    </source>
</evidence>
<feature type="transmembrane region" description="Helical" evidence="10">
    <location>
        <begin position="12"/>
        <end position="33"/>
    </location>
</feature>
<evidence type="ECO:0000256" key="10">
    <source>
        <dbReference type="SAM" id="Phobius"/>
    </source>
</evidence>
<dbReference type="SUPFAM" id="SSF81321">
    <property type="entry name" value="Family A G protein-coupled receptor-like"/>
    <property type="match status" value="1"/>
</dbReference>
<keyword evidence="8 9" id="KW-0807">Transducer</keyword>
<gene>
    <name evidence="12" type="ORF">SPARVUS_LOCUS3501021</name>
</gene>
<dbReference type="PRINTS" id="PR00237">
    <property type="entry name" value="GPCRRHODOPSN"/>
</dbReference>
<keyword evidence="5 10" id="KW-0472">Membrane</keyword>
<comment type="similarity">
    <text evidence="9">Belongs to the G-protein coupled receptor 1 family.</text>
</comment>
<evidence type="ECO:0000256" key="8">
    <source>
        <dbReference type="ARBA" id="ARBA00023224"/>
    </source>
</evidence>
<dbReference type="PANTHER" id="PTHR24232">
    <property type="entry name" value="G-PROTEIN COUPLED RECEPTOR"/>
    <property type="match status" value="1"/>
</dbReference>
<evidence type="ECO:0000256" key="2">
    <source>
        <dbReference type="ARBA" id="ARBA00022692"/>
    </source>
</evidence>
<dbReference type="InterPro" id="IPR000276">
    <property type="entry name" value="GPCR_Rhodpsn"/>
</dbReference>
<dbReference type="Pfam" id="PF00001">
    <property type="entry name" value="7tm_1"/>
    <property type="match status" value="1"/>
</dbReference>
<sequence>MLQSKMLQNVLPAIYLFIFLVSTPLNVTSLWIFCRSKSKNPTMVFMISLTANDLAYSLTLPFLAAYHLRGNNWPFGDIFCSLTTIMFYANVNCSILTMMCISVERYVGIVHPLRFQNCMNIRKAFIICLLIWLLVLSIDVPLLYTRMTFYVHELNILTCFDILPKNMFSSLVPFYLYFACRFLAFFVIPIVTMVVCYLSIIVTLLRSYIQQSAVPKKQTIYTIVVLLLVLFICFVPNNVILITHSLPSAKQNNLYVAYKLSLALSGLNCCLDPFVYYFGSKEFRQNVKSKIYSLFHKNKADRNMKNPHK</sequence>
<comment type="subcellular location">
    <subcellularLocation>
        <location evidence="1">Membrane</location>
        <topology evidence="1">Multi-pass membrane protein</topology>
    </subcellularLocation>
</comment>
<dbReference type="InterPro" id="IPR017452">
    <property type="entry name" value="GPCR_Rhodpsn_7TM"/>
</dbReference>
<dbReference type="PROSITE" id="PS00237">
    <property type="entry name" value="G_PROTEIN_RECEP_F1_1"/>
    <property type="match status" value="1"/>
</dbReference>
<evidence type="ECO:0000256" key="6">
    <source>
        <dbReference type="ARBA" id="ARBA00023170"/>
    </source>
</evidence>